<sequence>MYQGLQPKTPVNTPTPSYLSLNSQHHEIKPSHVYNILPPNVFINSYTNYQGNSHATLPESHTTSFLVPPYPPPNFQNNSFAQTNGHFLHSKDGGSPNPFLFNVQYNSIPPKETFGDIPKLNEAGVIKPEANKALTKTSWIESLLPKDCEQKAKRPPKKLIKVSEAKNSFKKCITLLQELEVLKEKMNKTYENMTSESWNLHCKSFLEMKNKFFDLIKNMPDPCKLKETLEKRCKKRECQYIRKKRKKEENIAIGEKRQVLHHKIDMWLKFMQETIDRHRREESLKKEADSVLSEVLKKKAESRRQLLLLEALIKLRQLRAKTAIGKGQHVPPDDGIEKVAENLRTLWAKQLKEYNIEEQGMRVMLSEAVDERDQSQASRERQILSRWDKLLFGNRPCDFPEFYLVAEKNVEAFINIRHSWDKFIVSDKASMQSNIPVGWILPENPSTANWESLLLPEKTKT</sequence>
<protein>
    <recommendedName>
        <fullName evidence="3">Programmed cell death protein 7</fullName>
    </recommendedName>
</protein>
<reference evidence="1 2" key="1">
    <citation type="submission" date="2024-03" db="EMBL/GenBank/DDBJ databases">
        <title>The genome assembly and annotation of the cricket Gryllus longicercus Weissman &amp; Gray.</title>
        <authorList>
            <person name="Szrajer S."/>
            <person name="Gray D."/>
            <person name="Ylla G."/>
        </authorList>
    </citation>
    <scope>NUCLEOTIDE SEQUENCE [LARGE SCALE GENOMIC DNA]</scope>
    <source>
        <strain evidence="1">DAG 2021-001</strain>
        <tissue evidence="1">Whole body minus gut</tissue>
    </source>
</reference>
<organism evidence="1 2">
    <name type="scientific">Gryllus longicercus</name>
    <dbReference type="NCBI Taxonomy" id="2509291"/>
    <lineage>
        <taxon>Eukaryota</taxon>
        <taxon>Metazoa</taxon>
        <taxon>Ecdysozoa</taxon>
        <taxon>Arthropoda</taxon>
        <taxon>Hexapoda</taxon>
        <taxon>Insecta</taxon>
        <taxon>Pterygota</taxon>
        <taxon>Neoptera</taxon>
        <taxon>Polyneoptera</taxon>
        <taxon>Orthoptera</taxon>
        <taxon>Ensifera</taxon>
        <taxon>Gryllidea</taxon>
        <taxon>Grylloidea</taxon>
        <taxon>Gryllidae</taxon>
        <taxon>Gryllinae</taxon>
        <taxon>Gryllus</taxon>
    </lineage>
</organism>
<gene>
    <name evidence="1" type="ORF">R5R35_012764</name>
</gene>
<name>A0AAN9VE38_9ORTH</name>
<evidence type="ECO:0008006" key="3">
    <source>
        <dbReference type="Google" id="ProtNLM"/>
    </source>
</evidence>
<evidence type="ECO:0000313" key="2">
    <source>
        <dbReference type="Proteomes" id="UP001378592"/>
    </source>
</evidence>
<accession>A0AAN9VE38</accession>
<proteinExistence type="predicted"/>
<dbReference type="PANTHER" id="PTHR48190">
    <property type="entry name" value="PROGRAMMED CELL DEATH PROTEIN 7"/>
    <property type="match status" value="1"/>
</dbReference>
<dbReference type="Proteomes" id="UP001378592">
    <property type="component" value="Unassembled WGS sequence"/>
</dbReference>
<dbReference type="InterPro" id="IPR031974">
    <property type="entry name" value="PDCD7"/>
</dbReference>
<dbReference type="PANTHER" id="PTHR48190:SF2">
    <property type="entry name" value="PROGRAMMED CELL DEATH PROTEIN 7"/>
    <property type="match status" value="1"/>
</dbReference>
<dbReference type="EMBL" id="JAZDUA010000238">
    <property type="protein sequence ID" value="KAK7863149.1"/>
    <property type="molecule type" value="Genomic_DNA"/>
</dbReference>
<dbReference type="Pfam" id="PF16021">
    <property type="entry name" value="PDCD7"/>
    <property type="match status" value="1"/>
</dbReference>
<keyword evidence="2" id="KW-1185">Reference proteome</keyword>
<evidence type="ECO:0000313" key="1">
    <source>
        <dbReference type="EMBL" id="KAK7863149.1"/>
    </source>
</evidence>
<dbReference type="InterPro" id="IPR052831">
    <property type="entry name" value="Apoptosis_promoter"/>
</dbReference>
<dbReference type="GO" id="GO:0005689">
    <property type="term" value="C:U12-type spliceosomal complex"/>
    <property type="evidence" value="ECO:0007669"/>
    <property type="project" value="TreeGrafter"/>
</dbReference>
<comment type="caution">
    <text evidence="1">The sequence shown here is derived from an EMBL/GenBank/DDBJ whole genome shotgun (WGS) entry which is preliminary data.</text>
</comment>
<dbReference type="AlphaFoldDB" id="A0AAN9VE38"/>